<feature type="transmembrane region" description="Helical" evidence="5">
    <location>
        <begin position="6"/>
        <end position="25"/>
    </location>
</feature>
<dbReference type="InterPro" id="IPR044035">
    <property type="entry name" value="DUF5698"/>
</dbReference>
<dbReference type="Proteomes" id="UP000613768">
    <property type="component" value="Unassembled WGS sequence"/>
</dbReference>
<feature type="transmembrane region" description="Helical" evidence="5">
    <location>
        <begin position="68"/>
        <end position="87"/>
    </location>
</feature>
<gene>
    <name evidence="7" type="ORF">IFO71_05385</name>
</gene>
<dbReference type="InterPro" id="IPR022930">
    <property type="entry name" value="UPF0316"/>
</dbReference>
<keyword evidence="1" id="KW-1003">Cell membrane</keyword>
<keyword evidence="4 5" id="KW-0472">Membrane</keyword>
<evidence type="ECO:0000313" key="8">
    <source>
        <dbReference type="Proteomes" id="UP000613768"/>
    </source>
</evidence>
<dbReference type="CDD" id="cd16381">
    <property type="entry name" value="YitT_C_like_1"/>
    <property type="match status" value="1"/>
</dbReference>
<organism evidence="7 8">
    <name type="scientific">Pseudomarimonas arenosa</name>
    <dbReference type="NCBI Taxonomy" id="2774145"/>
    <lineage>
        <taxon>Bacteria</taxon>
        <taxon>Pseudomonadati</taxon>
        <taxon>Pseudomonadota</taxon>
        <taxon>Gammaproteobacteria</taxon>
        <taxon>Lysobacterales</taxon>
        <taxon>Lysobacteraceae</taxon>
        <taxon>Pseudomarimonas</taxon>
    </lineage>
</organism>
<name>A0AAW3ZIC0_9GAMM</name>
<evidence type="ECO:0000256" key="5">
    <source>
        <dbReference type="SAM" id="Phobius"/>
    </source>
</evidence>
<dbReference type="Pfam" id="PF18955">
    <property type="entry name" value="DUF5698"/>
    <property type="match status" value="1"/>
</dbReference>
<feature type="transmembrane region" description="Helical" evidence="5">
    <location>
        <begin position="37"/>
        <end position="56"/>
    </location>
</feature>
<dbReference type="RefSeq" id="WP_192028517.1">
    <property type="nucleotide sequence ID" value="NZ_JACYTR010000007.1"/>
</dbReference>
<evidence type="ECO:0000313" key="7">
    <source>
        <dbReference type="EMBL" id="MBD8525170.1"/>
    </source>
</evidence>
<evidence type="ECO:0000256" key="2">
    <source>
        <dbReference type="ARBA" id="ARBA00022692"/>
    </source>
</evidence>
<reference evidence="7 8" key="1">
    <citation type="submission" date="2020-09" db="EMBL/GenBank/DDBJ databases">
        <title>Pseudoxanthomonas sp. CAU 1598 isolated from sand of Yaerae Beach.</title>
        <authorList>
            <person name="Kim W."/>
        </authorList>
    </citation>
    <scope>NUCLEOTIDE SEQUENCE [LARGE SCALE GENOMIC DNA]</scope>
    <source>
        <strain evidence="7 8">CAU 1598</strain>
    </source>
</reference>
<accession>A0AAW3ZIC0</accession>
<comment type="caution">
    <text evidence="7">The sequence shown here is derived from an EMBL/GenBank/DDBJ whole genome shotgun (WGS) entry which is preliminary data.</text>
</comment>
<keyword evidence="2 5" id="KW-0812">Transmembrane</keyword>
<evidence type="ECO:0000256" key="3">
    <source>
        <dbReference type="ARBA" id="ARBA00022989"/>
    </source>
</evidence>
<keyword evidence="8" id="KW-1185">Reference proteome</keyword>
<evidence type="ECO:0000256" key="4">
    <source>
        <dbReference type="ARBA" id="ARBA00023136"/>
    </source>
</evidence>
<dbReference type="PANTHER" id="PTHR40060:SF1">
    <property type="entry name" value="UPF0316 PROTEIN YEBE"/>
    <property type="match status" value="1"/>
</dbReference>
<proteinExistence type="predicted"/>
<evidence type="ECO:0000256" key="1">
    <source>
        <dbReference type="ARBA" id="ARBA00022475"/>
    </source>
</evidence>
<evidence type="ECO:0000259" key="6">
    <source>
        <dbReference type="Pfam" id="PF18955"/>
    </source>
</evidence>
<dbReference type="AlphaFoldDB" id="A0AAW3ZIC0"/>
<feature type="domain" description="DUF5698" evidence="6">
    <location>
        <begin position="27"/>
        <end position="85"/>
    </location>
</feature>
<protein>
    <submittedName>
        <fullName evidence="7">DUF2179 domain-containing protein</fullName>
    </submittedName>
</protein>
<dbReference type="EMBL" id="JACYTR010000007">
    <property type="protein sequence ID" value="MBD8525170.1"/>
    <property type="molecule type" value="Genomic_DNA"/>
</dbReference>
<keyword evidence="3 5" id="KW-1133">Transmembrane helix</keyword>
<dbReference type="PANTHER" id="PTHR40060">
    <property type="entry name" value="UPF0316 PROTEIN YEBE"/>
    <property type="match status" value="1"/>
</dbReference>
<sequence length="189" mass="21090">MDTLYLSAWALAPLIFLARVADVSLGTVRILVGFRGYRSVATIIGFVEALIWVLAVRQVLLHLDAQPWLAVAYAAGFASGNFLGITLERRLGVGRELVRVISYRTDRLLAEYLRDQGYRVVELAGSRRNAEPVQVIFVVEWRKKMPALLALIRGFDAESICTITDVKSHVGEDVDLPADTGFALRFKRK</sequence>